<dbReference type="EMBL" id="BAAALT010000053">
    <property type="protein sequence ID" value="GAA1799469.1"/>
    <property type="molecule type" value="Genomic_DNA"/>
</dbReference>
<evidence type="ECO:0000313" key="1">
    <source>
        <dbReference type="EMBL" id="GAA1799469.1"/>
    </source>
</evidence>
<protein>
    <submittedName>
        <fullName evidence="1">Cupin domain-containing protein</fullName>
    </submittedName>
</protein>
<keyword evidence="2" id="KW-1185">Reference proteome</keyword>
<sequence length="123" mass="13001">MEAAKVRTFETPDELRTPPLASVAIVSIDGVKVARLTFEPGWRWSQSIRPIVNTETCQVRHLGVLASGTLHVATADGAEYDITSGAAYVIEPGHDAWVLGQVPVVAYEFDAPVATASAATPAA</sequence>
<comment type="caution">
    <text evidence="1">The sequence shown here is derived from an EMBL/GenBank/DDBJ whole genome shotgun (WGS) entry which is preliminary data.</text>
</comment>
<dbReference type="RefSeq" id="WP_344128936.1">
    <property type="nucleotide sequence ID" value="NZ_BAAALT010000053.1"/>
</dbReference>
<accession>A0ABP4XZV4</accession>
<name>A0ABP4XZV4_9ACTN</name>
<gene>
    <name evidence="1" type="ORF">GCM10009682_21350</name>
</gene>
<evidence type="ECO:0000313" key="2">
    <source>
        <dbReference type="Proteomes" id="UP001500218"/>
    </source>
</evidence>
<reference evidence="2" key="1">
    <citation type="journal article" date="2019" name="Int. J. Syst. Evol. Microbiol.">
        <title>The Global Catalogue of Microorganisms (GCM) 10K type strain sequencing project: providing services to taxonomists for standard genome sequencing and annotation.</title>
        <authorList>
            <consortium name="The Broad Institute Genomics Platform"/>
            <consortium name="The Broad Institute Genome Sequencing Center for Infectious Disease"/>
            <person name="Wu L."/>
            <person name="Ma J."/>
        </authorList>
    </citation>
    <scope>NUCLEOTIDE SEQUENCE [LARGE SCALE GENOMIC DNA]</scope>
    <source>
        <strain evidence="2">JCM 13250</strain>
    </source>
</reference>
<dbReference type="Proteomes" id="UP001500218">
    <property type="component" value="Unassembled WGS sequence"/>
</dbReference>
<dbReference type="CDD" id="cd06990">
    <property type="entry name" value="cupin_DUF861"/>
    <property type="match status" value="1"/>
</dbReference>
<proteinExistence type="predicted"/>
<organism evidence="1 2">
    <name type="scientific">Luedemannella flava</name>
    <dbReference type="NCBI Taxonomy" id="349316"/>
    <lineage>
        <taxon>Bacteria</taxon>
        <taxon>Bacillati</taxon>
        <taxon>Actinomycetota</taxon>
        <taxon>Actinomycetes</taxon>
        <taxon>Micromonosporales</taxon>
        <taxon>Micromonosporaceae</taxon>
        <taxon>Luedemannella</taxon>
    </lineage>
</organism>